<feature type="coiled-coil region" evidence="1">
    <location>
        <begin position="38"/>
        <end position="114"/>
    </location>
</feature>
<evidence type="ECO:0000256" key="2">
    <source>
        <dbReference type="SAM" id="MobiDB-lite"/>
    </source>
</evidence>
<reference evidence="3 4" key="1">
    <citation type="submission" date="2020-06" db="EMBL/GenBank/DDBJ databases">
        <authorList>
            <person name="Li R."/>
            <person name="Bekaert M."/>
        </authorList>
    </citation>
    <scope>NUCLEOTIDE SEQUENCE [LARGE SCALE GENOMIC DNA]</scope>
    <source>
        <strain evidence="4">wild</strain>
    </source>
</reference>
<dbReference type="EMBL" id="CACVKT020010046">
    <property type="protein sequence ID" value="CAC5424551.1"/>
    <property type="molecule type" value="Genomic_DNA"/>
</dbReference>
<proteinExistence type="predicted"/>
<name>A0A6J8EZC2_MYTCO</name>
<evidence type="ECO:0000313" key="4">
    <source>
        <dbReference type="Proteomes" id="UP000507470"/>
    </source>
</evidence>
<dbReference type="Proteomes" id="UP000507470">
    <property type="component" value="Unassembled WGS sequence"/>
</dbReference>
<protein>
    <submittedName>
        <fullName evidence="3">Uncharacterized protein</fullName>
    </submittedName>
</protein>
<accession>A0A6J8EZC2</accession>
<keyword evidence="4" id="KW-1185">Reference proteome</keyword>
<dbReference type="OrthoDB" id="6099736at2759"/>
<evidence type="ECO:0000256" key="1">
    <source>
        <dbReference type="SAM" id="Coils"/>
    </source>
</evidence>
<sequence length="203" mass="23590">MLYDAKANDCQSHDDFKFNHSYKNVPEKVENPVLRKICNSTEEKIRQKKRELFDDEQKLTELETSICEPVALPVCLERLSCGQKDKHKEYRDDKKKLHNRIKNIKTEVADLEGELVRASAYEAKSGNSFTQFVKDRLRKINPRKYSQSSVLLRYIMTLTVSQNDKLELPKTFKEVNTKIKKEYDSDSSNTDSPPCKTMCTVTS</sequence>
<gene>
    <name evidence="3" type="ORF">MCOR_56445</name>
</gene>
<dbReference type="AlphaFoldDB" id="A0A6J8EZC2"/>
<feature type="region of interest" description="Disordered" evidence="2">
    <location>
        <begin position="181"/>
        <end position="203"/>
    </location>
</feature>
<evidence type="ECO:0000313" key="3">
    <source>
        <dbReference type="EMBL" id="CAC5424551.1"/>
    </source>
</evidence>
<organism evidence="3 4">
    <name type="scientific">Mytilus coruscus</name>
    <name type="common">Sea mussel</name>
    <dbReference type="NCBI Taxonomy" id="42192"/>
    <lineage>
        <taxon>Eukaryota</taxon>
        <taxon>Metazoa</taxon>
        <taxon>Spiralia</taxon>
        <taxon>Lophotrochozoa</taxon>
        <taxon>Mollusca</taxon>
        <taxon>Bivalvia</taxon>
        <taxon>Autobranchia</taxon>
        <taxon>Pteriomorphia</taxon>
        <taxon>Mytilida</taxon>
        <taxon>Mytiloidea</taxon>
        <taxon>Mytilidae</taxon>
        <taxon>Mytilinae</taxon>
        <taxon>Mytilus</taxon>
    </lineage>
</organism>
<keyword evidence="1" id="KW-0175">Coiled coil</keyword>